<feature type="transmembrane region" description="Helical" evidence="14">
    <location>
        <begin position="26"/>
        <end position="48"/>
    </location>
</feature>
<evidence type="ECO:0000256" key="4">
    <source>
        <dbReference type="ARBA" id="ARBA00022606"/>
    </source>
</evidence>
<accession>A0A6G1B306</accession>
<evidence type="ECO:0000256" key="13">
    <source>
        <dbReference type="ARBA" id="ARBA00023224"/>
    </source>
</evidence>
<evidence type="ECO:0000313" key="17">
    <source>
        <dbReference type="Proteomes" id="UP000475037"/>
    </source>
</evidence>
<evidence type="ECO:0000256" key="3">
    <source>
        <dbReference type="ARBA" id="ARBA00022475"/>
    </source>
</evidence>
<evidence type="ECO:0000256" key="8">
    <source>
        <dbReference type="ARBA" id="ARBA00023040"/>
    </source>
</evidence>
<evidence type="ECO:0000256" key="9">
    <source>
        <dbReference type="ARBA" id="ARBA00023136"/>
    </source>
</evidence>
<sequence length="416" mass="45927">MAQLNHTWAQSFILAGFSASGTLRPLAFLGTLCIYLLTLAGNLFIIVLVRADAGLSTPMYFFIGVLSFLELWYVSATVPTLLHTWLRGRSAVSAAACFLQLYVFHSLGMTECHLLGLMALDRYLAICRPLHYHALMSRKVRFIHSILLALGRFFKKQNSEAVNLLSLPQRIMAQLNHTWAQSFILAGFSASGTLRPLAFLGTLCIYLLTLAGNLFIIVLVRADAGLSTPMYFFIGVLSFLELWYVSATVPTLLHTWLRGRSAVSAAACFLQLYVFHSLGMTECHLLGVMALDRYLAICRPLHYHALMSRKVRCWLAGATWVAGFSAALVPAGLTATLPFCLREVAHYFCDLAPLMRLACVDTGWHARVHITVIGMINACNLVLILGLYGGILRAVLKLPSALSRAKAFSTCFSHMT</sequence>
<dbReference type="InterPro" id="IPR050939">
    <property type="entry name" value="Olfactory_GPCR1"/>
</dbReference>
<keyword evidence="5 14" id="KW-0812">Transmembrane</keyword>
<proteinExistence type="predicted"/>
<dbReference type="InterPro" id="IPR000276">
    <property type="entry name" value="GPCR_Rhodpsn"/>
</dbReference>
<dbReference type="Pfam" id="PF13853">
    <property type="entry name" value="7tm_4"/>
    <property type="match status" value="2"/>
</dbReference>
<feature type="transmembrane region" description="Helical" evidence="14">
    <location>
        <begin position="231"/>
        <end position="253"/>
    </location>
</feature>
<keyword evidence="17" id="KW-1185">Reference proteome</keyword>
<dbReference type="SUPFAM" id="SSF81321">
    <property type="entry name" value="Family A G protein-coupled receptor-like"/>
    <property type="match status" value="2"/>
</dbReference>
<keyword evidence="11" id="KW-0675">Receptor</keyword>
<comment type="subcellular location">
    <subcellularLocation>
        <location evidence="2">Cell membrane</location>
        <topology evidence="2">Multi-pass membrane protein</topology>
    </subcellularLocation>
</comment>
<evidence type="ECO:0000256" key="6">
    <source>
        <dbReference type="ARBA" id="ARBA00022725"/>
    </source>
</evidence>
<dbReference type="EMBL" id="VOAJ01002537">
    <property type="protein sequence ID" value="KAF0882296.1"/>
    <property type="molecule type" value="Genomic_DNA"/>
</dbReference>
<feature type="domain" description="G-protein coupled receptors family 1 profile" evidence="15">
    <location>
        <begin position="41"/>
        <end position="139"/>
    </location>
</feature>
<dbReference type="PANTHER" id="PTHR24242:SF410">
    <property type="entry name" value="OLFACTORY RECEPTOR"/>
    <property type="match status" value="1"/>
</dbReference>
<evidence type="ECO:0000256" key="14">
    <source>
        <dbReference type="SAM" id="Phobius"/>
    </source>
</evidence>
<evidence type="ECO:0000256" key="2">
    <source>
        <dbReference type="ARBA" id="ARBA00004651"/>
    </source>
</evidence>
<dbReference type="FunFam" id="1.20.1070.10:FF:000410">
    <property type="entry name" value="Olfactory receptor 1348"/>
    <property type="match status" value="1"/>
</dbReference>
<dbReference type="CDD" id="cd13954">
    <property type="entry name" value="7tmA_OR"/>
    <property type="match status" value="1"/>
</dbReference>
<protein>
    <submittedName>
        <fullName evidence="16">OR6N2 protein</fullName>
    </submittedName>
</protein>
<dbReference type="PRINTS" id="PR00245">
    <property type="entry name" value="OLFACTORYR"/>
</dbReference>
<comment type="caution">
    <text evidence="16">The sequence shown here is derived from an EMBL/GenBank/DDBJ whole genome shotgun (WGS) entry which is preliminary data.</text>
</comment>
<dbReference type="AlphaFoldDB" id="A0A6G1B306"/>
<feature type="transmembrane region" description="Helical" evidence="14">
    <location>
        <begin position="313"/>
        <end position="333"/>
    </location>
</feature>
<dbReference type="GO" id="GO:0005886">
    <property type="term" value="C:plasma membrane"/>
    <property type="evidence" value="ECO:0007669"/>
    <property type="project" value="UniProtKB-SubCell"/>
</dbReference>
<gene>
    <name evidence="16" type="primary">Or6n2</name>
    <name evidence="16" type="ORF">FOF47_R11906</name>
</gene>
<evidence type="ECO:0000256" key="5">
    <source>
        <dbReference type="ARBA" id="ARBA00022692"/>
    </source>
</evidence>
<feature type="transmembrane region" description="Helical" evidence="14">
    <location>
        <begin position="197"/>
        <end position="219"/>
    </location>
</feature>
<keyword evidence="9 14" id="KW-0472">Membrane</keyword>
<dbReference type="InterPro" id="IPR017452">
    <property type="entry name" value="GPCR_Rhodpsn_7TM"/>
</dbReference>
<evidence type="ECO:0000256" key="12">
    <source>
        <dbReference type="ARBA" id="ARBA00023180"/>
    </source>
</evidence>
<evidence type="ECO:0000256" key="1">
    <source>
        <dbReference type="ARBA" id="ARBA00003929"/>
    </source>
</evidence>
<dbReference type="GO" id="GO:0004984">
    <property type="term" value="F:olfactory receptor activity"/>
    <property type="evidence" value="ECO:0007669"/>
    <property type="project" value="InterPro"/>
</dbReference>
<keyword evidence="10" id="KW-1015">Disulfide bond</keyword>
<dbReference type="PROSITE" id="PS00237">
    <property type="entry name" value="G_PROTEIN_RECEP_F1_1"/>
    <property type="match status" value="1"/>
</dbReference>
<keyword evidence="4" id="KW-0716">Sensory transduction</keyword>
<feature type="domain" description="G-protein coupled receptors family 1 profile" evidence="15">
    <location>
        <begin position="212"/>
        <end position="416"/>
    </location>
</feature>
<name>A0A6G1B306_CROCR</name>
<dbReference type="FunFam" id="1.20.1070.10:FF:000010">
    <property type="entry name" value="Olfactory receptor"/>
    <property type="match status" value="1"/>
</dbReference>
<keyword evidence="3" id="KW-1003">Cell membrane</keyword>
<keyword evidence="6" id="KW-0552">Olfaction</keyword>
<reference evidence="16 17" key="1">
    <citation type="submission" date="2019-11" db="EMBL/GenBank/DDBJ databases">
        <authorList>
            <person name="Yang C."/>
            <person name="Li F."/>
        </authorList>
    </citation>
    <scope>NUCLEOTIDE SEQUENCE [LARGE SCALE GENOMIC DNA]</scope>
    <source>
        <strain evidence="16">KB4526</strain>
        <tissue evidence="16">Muscle</tissue>
    </source>
</reference>
<evidence type="ECO:0000259" key="15">
    <source>
        <dbReference type="PROSITE" id="PS50262"/>
    </source>
</evidence>
<dbReference type="GO" id="GO:0004930">
    <property type="term" value="F:G protein-coupled receptor activity"/>
    <property type="evidence" value="ECO:0007669"/>
    <property type="project" value="UniProtKB-KW"/>
</dbReference>
<dbReference type="PROSITE" id="PS50262">
    <property type="entry name" value="G_PROTEIN_RECEP_F1_2"/>
    <property type="match status" value="2"/>
</dbReference>
<keyword evidence="12" id="KW-0325">Glycoprotein</keyword>
<feature type="non-terminal residue" evidence="16">
    <location>
        <position position="416"/>
    </location>
</feature>
<evidence type="ECO:0000313" key="16">
    <source>
        <dbReference type="EMBL" id="KAF0882296.1"/>
    </source>
</evidence>
<keyword evidence="13" id="KW-0807">Transducer</keyword>
<evidence type="ECO:0000256" key="7">
    <source>
        <dbReference type="ARBA" id="ARBA00022989"/>
    </source>
</evidence>
<feature type="transmembrane region" description="Helical" evidence="14">
    <location>
        <begin position="370"/>
        <end position="396"/>
    </location>
</feature>
<organism evidence="16 17">
    <name type="scientific">Crocuta crocuta</name>
    <name type="common">Spotted hyena</name>
    <dbReference type="NCBI Taxonomy" id="9678"/>
    <lineage>
        <taxon>Eukaryota</taxon>
        <taxon>Metazoa</taxon>
        <taxon>Chordata</taxon>
        <taxon>Craniata</taxon>
        <taxon>Vertebrata</taxon>
        <taxon>Euteleostomi</taxon>
        <taxon>Mammalia</taxon>
        <taxon>Eutheria</taxon>
        <taxon>Laurasiatheria</taxon>
        <taxon>Carnivora</taxon>
        <taxon>Feliformia</taxon>
        <taxon>Hyaenidae</taxon>
        <taxon>Crocuta</taxon>
    </lineage>
</organism>
<keyword evidence="8" id="KW-0297">G-protein coupled receptor</keyword>
<dbReference type="InterPro" id="IPR000725">
    <property type="entry name" value="Olfact_rcpt"/>
</dbReference>
<feature type="transmembrane region" description="Helical" evidence="14">
    <location>
        <begin position="273"/>
        <end position="292"/>
    </location>
</feature>
<dbReference type="PANTHER" id="PTHR24242">
    <property type="entry name" value="G-PROTEIN COUPLED RECEPTOR"/>
    <property type="match status" value="1"/>
</dbReference>
<keyword evidence="7 14" id="KW-1133">Transmembrane helix</keyword>
<evidence type="ECO:0000256" key="10">
    <source>
        <dbReference type="ARBA" id="ARBA00023157"/>
    </source>
</evidence>
<feature type="transmembrane region" description="Helical" evidence="14">
    <location>
        <begin position="60"/>
        <end position="82"/>
    </location>
</feature>
<dbReference type="Proteomes" id="UP000475037">
    <property type="component" value="Unassembled WGS sequence"/>
</dbReference>
<feature type="non-terminal residue" evidence="16">
    <location>
        <position position="1"/>
    </location>
</feature>
<dbReference type="Gene3D" id="1.20.1070.10">
    <property type="entry name" value="Rhodopsin 7-helix transmembrane proteins"/>
    <property type="match status" value="2"/>
</dbReference>
<evidence type="ECO:0000256" key="11">
    <source>
        <dbReference type="ARBA" id="ARBA00023170"/>
    </source>
</evidence>
<comment type="function">
    <text evidence="1">Putative odorant or sperm cell receptor.</text>
</comment>